<organism evidence="2 3">
    <name type="scientific">Streptomyces niphimycinicus</name>
    <dbReference type="NCBI Taxonomy" id="2842201"/>
    <lineage>
        <taxon>Bacteria</taxon>
        <taxon>Bacillati</taxon>
        <taxon>Actinomycetota</taxon>
        <taxon>Actinomycetes</taxon>
        <taxon>Kitasatosporales</taxon>
        <taxon>Streptomycetaceae</taxon>
        <taxon>Streptomyces</taxon>
    </lineage>
</organism>
<reference evidence="2 3" key="1">
    <citation type="submission" date="2021-06" db="EMBL/GenBank/DDBJ databases">
        <authorList>
            <person name="Pan X."/>
        </authorList>
    </citation>
    <scope>NUCLEOTIDE SEQUENCE [LARGE SCALE GENOMIC DNA]</scope>
    <source>
        <strain evidence="2 3">4503</strain>
    </source>
</reference>
<evidence type="ECO:0000313" key="3">
    <source>
        <dbReference type="Proteomes" id="UP000720508"/>
    </source>
</evidence>
<feature type="domain" description="Transposase-like Mu C-terminal" evidence="1">
    <location>
        <begin position="462"/>
        <end position="512"/>
    </location>
</feature>
<evidence type="ECO:0000313" key="2">
    <source>
        <dbReference type="EMBL" id="MBU3864029.1"/>
    </source>
</evidence>
<protein>
    <submittedName>
        <fullName evidence="2">Mu transposase C-terminal domain-containing protein</fullName>
    </submittedName>
</protein>
<proteinExistence type="predicted"/>
<dbReference type="RefSeq" id="WP_216341048.1">
    <property type="nucleotide sequence ID" value="NZ_JAHLEM010000066.1"/>
</dbReference>
<dbReference type="Proteomes" id="UP000720508">
    <property type="component" value="Unassembled WGS sequence"/>
</dbReference>
<dbReference type="EMBL" id="JAHLEM010000066">
    <property type="protein sequence ID" value="MBU3864029.1"/>
    <property type="molecule type" value="Genomic_DNA"/>
</dbReference>
<comment type="caution">
    <text evidence="2">The sequence shown here is derived from an EMBL/GenBank/DDBJ whole genome shotgun (WGS) entry which is preliminary data.</text>
</comment>
<sequence>MDVSWPPRLGLGDQVRFEGRVWVVAGFADGLVHLTDPLGDIACPAVAELALSADFEVRERGSRVPPIRDLPTTEGILDEARWWEQHITEVISGVPVGSAPDVMPRSAYDPAVHSLSEREAAKAAELTAKGVACVSARTVRRRRQRYQAQGIEGLVDGRAVRQQAPGARQDPRVLETLLMLVSDDVQRGHTESAEGYRQAVGRMLEAFYGSGTVPLPSRSTFQRLVKSVRAQHGGALGITAVDENGFKLSRPGERVHIDTFELALPGRLARRSLRSVRVTVAVDELTLMICTLMVHPSRDGVDGPTLLARLCGPPAPRPEQGGADEHGAVPLIMPESLVFDSLRMRRGREFLAGCRAMGIRTERRSPTTKAAAERIASRLVSLFSTELTTLGGDPSHDDISFIGWLQNRAEQWVESVWQHQPQWGLQALGGHRHETPSSAYEACVARLGWAHLPLGGDVVRRLLPSVTRQVTEKGVCVKGRHYFHVELASLRVTGPMEVRYDPYDLRQVWVHTSAEAWLQVPLAMDSGRLLAPWSRDRMSTGTRRRHLPHVPAQEPSVLGSVRERLSYHAQLPPLRTPFLQDVLHLGARLAILNRTPTGGRQGLLITGPPRSGKTTALQELGRCFSQMAVDGISAGPPVYLRLHPADSSRTALLRLGKLVGLPPCPRRTSTAAASEAVLEALIASEASLVLVDDAILDASIPQKPCPVETLHFLADQVPALFAYAGPDSEEDSSAPSHGAGQTRLTHVRPAPVPYGADWERLVGALDESLRLQQHEPGSLVRLAPVLHDRTGGWAAALAHLVRSAAIDAILSGREEITERDFASMTV</sequence>
<name>A0ABS6CAZ2_9ACTN</name>
<dbReference type="InterPro" id="IPR015378">
    <property type="entry name" value="Transposase-like_Mu_C"/>
</dbReference>
<evidence type="ECO:0000259" key="1">
    <source>
        <dbReference type="Pfam" id="PF09299"/>
    </source>
</evidence>
<dbReference type="Pfam" id="PF09299">
    <property type="entry name" value="Mu-transpos_C"/>
    <property type="match status" value="1"/>
</dbReference>
<gene>
    <name evidence="2" type="ORF">KN815_08030</name>
</gene>
<accession>A0ABS6CAZ2</accession>
<keyword evidence="3" id="KW-1185">Reference proteome</keyword>